<feature type="region of interest" description="Disordered" evidence="5">
    <location>
        <begin position="266"/>
        <end position="301"/>
    </location>
</feature>
<evidence type="ECO:0000313" key="8">
    <source>
        <dbReference type="Proteomes" id="UP000323386"/>
    </source>
</evidence>
<accession>A0A5C3F1J8</accession>
<comment type="subcellular location">
    <subcellularLocation>
        <location evidence="1">Nucleus</location>
    </subcellularLocation>
</comment>
<gene>
    <name evidence="7" type="ORF">PSFLO_03407</name>
</gene>
<evidence type="ECO:0000313" key="7">
    <source>
        <dbReference type="EMBL" id="SPO37930.1"/>
    </source>
</evidence>
<dbReference type="AlphaFoldDB" id="A0A5C3F1J8"/>
<reference evidence="7 8" key="1">
    <citation type="submission" date="2018-03" db="EMBL/GenBank/DDBJ databases">
        <authorList>
            <person name="Guldener U."/>
        </authorList>
    </citation>
    <scope>NUCLEOTIDE SEQUENCE [LARGE SCALE GENOMIC DNA]</scope>
    <source>
        <strain evidence="7 8">DAOM196992</strain>
    </source>
</reference>
<evidence type="ECO:0000256" key="3">
    <source>
        <dbReference type="ARBA" id="ARBA00023163"/>
    </source>
</evidence>
<dbReference type="InterPro" id="IPR031336">
    <property type="entry name" value="CDC73_C"/>
</dbReference>
<dbReference type="Gene3D" id="3.40.50.11990">
    <property type="entry name" value="RNA polymerase II accessory factor, Cdc73 C-terminal domain"/>
    <property type="match status" value="1"/>
</dbReference>
<evidence type="ECO:0000256" key="4">
    <source>
        <dbReference type="ARBA" id="ARBA00023242"/>
    </source>
</evidence>
<sequence>MASEQQQQQQPQQQLDALQLVLSAVRSSPSDPLAPFTLLDAAGSRVDAVTQAETVQIASPSSAEPIRLSKTQPTRLARSKETLASRLSAGSAPSSPDAEPDLFFSVEALLLALQLRDERAGAYLAQAASARVASIPALDRNGILDFLLGKRSEWPGVLPPGGAAAIDAAGTAGGDAGAAGAAGQAPGQTASAGVKRAYVPDRADIDFVKRLRSTYEVVLRTRNDALRGNAASQNGGAAVSRIGSTKNTDFSAFRKEFAAKLDAARKAGGSAGRGGPGSSASSRLPVPVGSSGGQARRQRAQDPIIVISNSPTSLLNMFNIKQYLEEGIFVPPEEARARARGVADLVVSITTRGGGPGAGGGGGGGSSGAAGGTGIGRRILVVDNAEAVNRLGGNSMAAGLAQDPWNRVVAVFTTGQAWQFKTYKWSEPRELFKNVMGVYVRWHNEPQNPNVREWNVTELQVDRTKRHTDKQVVAFLWRSLETWTQRRKPHLIS</sequence>
<feature type="domain" description="Cell division control protein 73 C-terminal" evidence="6">
    <location>
        <begin position="300"/>
        <end position="483"/>
    </location>
</feature>
<keyword evidence="7" id="KW-0240">DNA-directed RNA polymerase</keyword>
<evidence type="ECO:0000256" key="5">
    <source>
        <dbReference type="SAM" id="MobiDB-lite"/>
    </source>
</evidence>
<dbReference type="PANTHER" id="PTHR12466">
    <property type="entry name" value="CDC73 DOMAIN PROTEIN"/>
    <property type="match status" value="1"/>
</dbReference>
<keyword evidence="3" id="KW-0804">Transcription</keyword>
<dbReference type="EMBL" id="OOIP01000008">
    <property type="protein sequence ID" value="SPO37930.1"/>
    <property type="molecule type" value="Genomic_DNA"/>
</dbReference>
<dbReference type="InterPro" id="IPR007852">
    <property type="entry name" value="Cdc73/Parafibromin"/>
</dbReference>
<dbReference type="GO" id="GO:0006368">
    <property type="term" value="P:transcription elongation by RNA polymerase II"/>
    <property type="evidence" value="ECO:0007669"/>
    <property type="project" value="InterPro"/>
</dbReference>
<keyword evidence="4" id="KW-0539">Nucleus</keyword>
<dbReference type="InterPro" id="IPR038103">
    <property type="entry name" value="CDC73_C_sf"/>
</dbReference>
<dbReference type="GO" id="GO:0032968">
    <property type="term" value="P:positive regulation of transcription elongation by RNA polymerase II"/>
    <property type="evidence" value="ECO:0007669"/>
    <property type="project" value="TreeGrafter"/>
</dbReference>
<comment type="similarity">
    <text evidence="2">Belongs to the CDC73 family.</text>
</comment>
<evidence type="ECO:0000256" key="1">
    <source>
        <dbReference type="ARBA" id="ARBA00004123"/>
    </source>
</evidence>
<protein>
    <submittedName>
        <fullName evidence="7">Related to CDC73 - DNA-directed RNA polymerase II accessory protein</fullName>
    </submittedName>
</protein>
<dbReference type="FunFam" id="3.40.50.11990:FF:000004">
    <property type="entry name" value="Potential RNA Pol II elongation accessory factor"/>
    <property type="match status" value="1"/>
</dbReference>
<proteinExistence type="inferred from homology"/>
<dbReference type="Proteomes" id="UP000323386">
    <property type="component" value="Unassembled WGS sequence"/>
</dbReference>
<name>A0A5C3F1J8_9BASI</name>
<evidence type="ECO:0000259" key="6">
    <source>
        <dbReference type="Pfam" id="PF05179"/>
    </source>
</evidence>
<dbReference type="Pfam" id="PF05179">
    <property type="entry name" value="CDC73_C"/>
    <property type="match status" value="1"/>
</dbReference>
<organism evidence="7 8">
    <name type="scientific">Pseudozyma flocculosa</name>
    <dbReference type="NCBI Taxonomy" id="84751"/>
    <lineage>
        <taxon>Eukaryota</taxon>
        <taxon>Fungi</taxon>
        <taxon>Dikarya</taxon>
        <taxon>Basidiomycota</taxon>
        <taxon>Ustilaginomycotina</taxon>
        <taxon>Ustilaginomycetes</taxon>
        <taxon>Ustilaginales</taxon>
        <taxon>Ustilaginaceae</taxon>
        <taxon>Pseudozyma</taxon>
    </lineage>
</organism>
<dbReference type="OrthoDB" id="2186602at2759"/>
<feature type="region of interest" description="Disordered" evidence="5">
    <location>
        <begin position="60"/>
        <end position="98"/>
    </location>
</feature>
<keyword evidence="8" id="KW-1185">Reference proteome</keyword>
<dbReference type="GO" id="GO:0016593">
    <property type="term" value="C:Cdc73/Paf1 complex"/>
    <property type="evidence" value="ECO:0007669"/>
    <property type="project" value="InterPro"/>
</dbReference>
<evidence type="ECO:0000256" key="2">
    <source>
        <dbReference type="ARBA" id="ARBA00010427"/>
    </source>
</evidence>
<dbReference type="GO" id="GO:0000993">
    <property type="term" value="F:RNA polymerase II complex binding"/>
    <property type="evidence" value="ECO:0007669"/>
    <property type="project" value="TreeGrafter"/>
</dbReference>
<dbReference type="PANTHER" id="PTHR12466:SF8">
    <property type="entry name" value="PARAFIBROMIN"/>
    <property type="match status" value="1"/>
</dbReference>